<proteinExistence type="predicted"/>
<dbReference type="AlphaFoldDB" id="A0A0F9TF20"/>
<reference evidence="1" key="1">
    <citation type="journal article" date="2015" name="Nature">
        <title>Complex archaea that bridge the gap between prokaryotes and eukaryotes.</title>
        <authorList>
            <person name="Spang A."/>
            <person name="Saw J.H."/>
            <person name="Jorgensen S.L."/>
            <person name="Zaremba-Niedzwiedzka K."/>
            <person name="Martijn J."/>
            <person name="Lind A.E."/>
            <person name="van Eijk R."/>
            <person name="Schleper C."/>
            <person name="Guy L."/>
            <person name="Ettema T.J."/>
        </authorList>
    </citation>
    <scope>NUCLEOTIDE SEQUENCE</scope>
</reference>
<evidence type="ECO:0000313" key="1">
    <source>
        <dbReference type="EMBL" id="KKN77854.1"/>
    </source>
</evidence>
<comment type="caution">
    <text evidence="1">The sequence shown here is derived from an EMBL/GenBank/DDBJ whole genome shotgun (WGS) entry which is preliminary data.</text>
</comment>
<name>A0A0F9TF20_9ZZZZ</name>
<protein>
    <submittedName>
        <fullName evidence="1">Uncharacterized protein</fullName>
    </submittedName>
</protein>
<sequence length="93" mass="10946">MLIRIITERKNVRWICELVGEFFPNFTVYRAVGYWRGKYEKSLVIEIDTMNETPLLLDANIRMVCRKICGYNKQQSVLVQKIESKSELLKGNC</sequence>
<accession>A0A0F9TF20</accession>
<organism evidence="1">
    <name type="scientific">marine sediment metagenome</name>
    <dbReference type="NCBI Taxonomy" id="412755"/>
    <lineage>
        <taxon>unclassified sequences</taxon>
        <taxon>metagenomes</taxon>
        <taxon>ecological metagenomes</taxon>
    </lineage>
</organism>
<gene>
    <name evidence="1" type="ORF">LCGC14_0355910</name>
</gene>
<dbReference type="EMBL" id="LAZR01000272">
    <property type="protein sequence ID" value="KKN77854.1"/>
    <property type="molecule type" value="Genomic_DNA"/>
</dbReference>